<dbReference type="AlphaFoldDB" id="A0A250XIY7"/>
<dbReference type="GO" id="GO:0005884">
    <property type="term" value="C:actin filament"/>
    <property type="evidence" value="ECO:0007669"/>
    <property type="project" value="TreeGrafter"/>
</dbReference>
<protein>
    <recommendedName>
        <fullName evidence="4">CID domain-containing protein</fullName>
    </recommendedName>
</protein>
<evidence type="ECO:0000313" key="2">
    <source>
        <dbReference type="EMBL" id="GAX83045.1"/>
    </source>
</evidence>
<feature type="compositionally biased region" description="Pro residues" evidence="1">
    <location>
        <begin position="512"/>
        <end position="523"/>
    </location>
</feature>
<name>A0A250XIY7_9CHLO</name>
<feature type="compositionally biased region" description="Pro residues" evidence="1">
    <location>
        <begin position="173"/>
        <end position="183"/>
    </location>
</feature>
<feature type="compositionally biased region" description="Low complexity" evidence="1">
    <location>
        <begin position="159"/>
        <end position="172"/>
    </location>
</feature>
<dbReference type="GO" id="GO:0030041">
    <property type="term" value="P:actin filament polymerization"/>
    <property type="evidence" value="ECO:0007669"/>
    <property type="project" value="TreeGrafter"/>
</dbReference>
<proteinExistence type="predicted"/>
<reference evidence="2 3" key="1">
    <citation type="submission" date="2017-08" db="EMBL/GenBank/DDBJ databases">
        <title>Acidophilic green algal genome provides insights into adaptation to an acidic environment.</title>
        <authorList>
            <person name="Hirooka S."/>
            <person name="Hirose Y."/>
            <person name="Kanesaki Y."/>
            <person name="Higuchi S."/>
            <person name="Fujiwara T."/>
            <person name="Onuma R."/>
            <person name="Era A."/>
            <person name="Ohbayashi R."/>
            <person name="Uzuka A."/>
            <person name="Nozaki H."/>
            <person name="Yoshikawa H."/>
            <person name="Miyagishima S.Y."/>
        </authorList>
    </citation>
    <scope>NUCLEOTIDE SEQUENCE [LARGE SCALE GENOMIC DNA]</scope>
    <source>
        <strain evidence="2 3">NIES-2499</strain>
    </source>
</reference>
<feature type="compositionally biased region" description="Pro residues" evidence="1">
    <location>
        <begin position="530"/>
        <end position="545"/>
    </location>
</feature>
<dbReference type="EMBL" id="BEGY01000090">
    <property type="protein sequence ID" value="GAX83045.1"/>
    <property type="molecule type" value="Genomic_DNA"/>
</dbReference>
<evidence type="ECO:0000256" key="1">
    <source>
        <dbReference type="SAM" id="MobiDB-lite"/>
    </source>
</evidence>
<feature type="region of interest" description="Disordered" evidence="1">
    <location>
        <begin position="350"/>
        <end position="375"/>
    </location>
</feature>
<evidence type="ECO:0000313" key="3">
    <source>
        <dbReference type="Proteomes" id="UP000232323"/>
    </source>
</evidence>
<feature type="region of interest" description="Disordered" evidence="1">
    <location>
        <begin position="256"/>
        <end position="280"/>
    </location>
</feature>
<feature type="compositionally biased region" description="Polar residues" evidence="1">
    <location>
        <begin position="230"/>
        <end position="240"/>
    </location>
</feature>
<accession>A0A250XIY7</accession>
<keyword evidence="3" id="KW-1185">Reference proteome</keyword>
<dbReference type="Proteomes" id="UP000232323">
    <property type="component" value="Unassembled WGS sequence"/>
</dbReference>
<sequence length="580" mass="61825">MGSNVLLKTGERAAPLVKNLMLLLAITEHKEKARRILLMWRKEGVYSKEKVDQFASDLGVSMKVDTTALSEATASKKHSHIQLTEHRSMPVIESVEMDISSPQTVTDIVDNHHINTNVELSAMASPSFHPHKQHLHTSIPPAATLLQEQLPPPPPMPHPTSSSRTSMWDSSPLPLPPPPPLPPAAASSQVSSTHHVPVQYPPPPPLPSYLSQARKPSSTEVREEDEEQRSLNTAPSPQIIPTNHQVNVQALLRERSNNSMKEGDVPTAPQLPGSTNHHAESATAAAIIKGSAATSAENDAGNRSALVVGTAVSTTASAGNAPSVQENSVQKGEVAFPAPLIHSARQGQTWDLHSGSGVGDSTAAPPQIKPAREAHVQSDILPGGASVDASCCSEVEMSISSDEEPHLLERQEVVMRNDVPPVSPPAGGAESTSKTVFVTGVVCGEDDRQECSEQALLSGEGRNQAVLSVAAAASCHSTAGEDESYDPLESWKDDDSVMLSSSVLHVNTPKAHPFPPPPPPPFTLPHTVRPHPPAYAPAPRPPSDPYPYDSNNTALVTVACTIDSAPVNSHPIRNKRSRWE</sequence>
<dbReference type="PANTHER" id="PTHR45691:SF6">
    <property type="entry name" value="PROTEIN DIAPHANOUS"/>
    <property type="match status" value="1"/>
</dbReference>
<gene>
    <name evidence="2" type="ORF">CEUSTIGMA_g10471.t1</name>
</gene>
<organism evidence="2 3">
    <name type="scientific">Chlamydomonas eustigma</name>
    <dbReference type="NCBI Taxonomy" id="1157962"/>
    <lineage>
        <taxon>Eukaryota</taxon>
        <taxon>Viridiplantae</taxon>
        <taxon>Chlorophyta</taxon>
        <taxon>core chlorophytes</taxon>
        <taxon>Chlorophyceae</taxon>
        <taxon>CS clade</taxon>
        <taxon>Chlamydomonadales</taxon>
        <taxon>Chlamydomonadaceae</taxon>
        <taxon>Chlamydomonas</taxon>
    </lineage>
</organism>
<dbReference type="PANTHER" id="PTHR45691">
    <property type="entry name" value="PROTEIN DIAPHANOUS"/>
    <property type="match status" value="1"/>
</dbReference>
<dbReference type="InterPro" id="IPR051412">
    <property type="entry name" value="Formin_Homology_Diaphanous_sf"/>
</dbReference>
<feature type="region of interest" description="Disordered" evidence="1">
    <location>
        <begin position="145"/>
        <end position="240"/>
    </location>
</feature>
<feature type="compositionally biased region" description="Low complexity" evidence="1">
    <location>
        <begin position="184"/>
        <end position="198"/>
    </location>
</feature>
<feature type="region of interest" description="Disordered" evidence="1">
    <location>
        <begin position="509"/>
        <end position="550"/>
    </location>
</feature>
<evidence type="ECO:0008006" key="4">
    <source>
        <dbReference type="Google" id="ProtNLM"/>
    </source>
</evidence>
<comment type="caution">
    <text evidence="2">The sequence shown here is derived from an EMBL/GenBank/DDBJ whole genome shotgun (WGS) entry which is preliminary data.</text>
</comment>